<proteinExistence type="predicted"/>
<gene>
    <name evidence="3" type="ORF">FA13DRAFT_58162</name>
</gene>
<dbReference type="Proteomes" id="UP000298030">
    <property type="component" value="Unassembled WGS sequence"/>
</dbReference>
<dbReference type="Pfam" id="PF12937">
    <property type="entry name" value="F-box-like"/>
    <property type="match status" value="1"/>
</dbReference>
<dbReference type="AlphaFoldDB" id="A0A4Y7U302"/>
<dbReference type="InterPro" id="IPR036047">
    <property type="entry name" value="F-box-like_dom_sf"/>
</dbReference>
<dbReference type="Gene3D" id="1.20.1280.50">
    <property type="match status" value="1"/>
</dbReference>
<reference evidence="3 4" key="1">
    <citation type="journal article" date="2019" name="Nat. Ecol. Evol.">
        <title>Megaphylogeny resolves global patterns of mushroom evolution.</title>
        <authorList>
            <person name="Varga T."/>
            <person name="Krizsan K."/>
            <person name="Foldi C."/>
            <person name="Dima B."/>
            <person name="Sanchez-Garcia M."/>
            <person name="Sanchez-Ramirez S."/>
            <person name="Szollosi G.J."/>
            <person name="Szarkandi J.G."/>
            <person name="Papp V."/>
            <person name="Albert L."/>
            <person name="Andreopoulos W."/>
            <person name="Angelini C."/>
            <person name="Antonin V."/>
            <person name="Barry K.W."/>
            <person name="Bougher N.L."/>
            <person name="Buchanan P."/>
            <person name="Buyck B."/>
            <person name="Bense V."/>
            <person name="Catcheside P."/>
            <person name="Chovatia M."/>
            <person name="Cooper J."/>
            <person name="Damon W."/>
            <person name="Desjardin D."/>
            <person name="Finy P."/>
            <person name="Geml J."/>
            <person name="Haridas S."/>
            <person name="Hughes K."/>
            <person name="Justo A."/>
            <person name="Karasinski D."/>
            <person name="Kautmanova I."/>
            <person name="Kiss B."/>
            <person name="Kocsube S."/>
            <person name="Kotiranta H."/>
            <person name="LaButti K.M."/>
            <person name="Lechner B.E."/>
            <person name="Liimatainen K."/>
            <person name="Lipzen A."/>
            <person name="Lukacs Z."/>
            <person name="Mihaltcheva S."/>
            <person name="Morgado L.N."/>
            <person name="Niskanen T."/>
            <person name="Noordeloos M.E."/>
            <person name="Ohm R.A."/>
            <person name="Ortiz-Santana B."/>
            <person name="Ovrebo C."/>
            <person name="Racz N."/>
            <person name="Riley R."/>
            <person name="Savchenko A."/>
            <person name="Shiryaev A."/>
            <person name="Soop K."/>
            <person name="Spirin V."/>
            <person name="Szebenyi C."/>
            <person name="Tomsovsky M."/>
            <person name="Tulloss R.E."/>
            <person name="Uehling J."/>
            <person name="Grigoriev I.V."/>
            <person name="Vagvolgyi C."/>
            <person name="Papp T."/>
            <person name="Martin F.M."/>
            <person name="Miettinen O."/>
            <person name="Hibbett D.S."/>
            <person name="Nagy L.G."/>
        </authorList>
    </citation>
    <scope>NUCLEOTIDE SEQUENCE [LARGE SCALE GENOMIC DNA]</scope>
    <source>
        <strain evidence="3 4">FP101781</strain>
    </source>
</reference>
<dbReference type="InterPro" id="IPR001810">
    <property type="entry name" value="F-box_dom"/>
</dbReference>
<accession>A0A4Y7U302</accession>
<sequence length="546" mass="61747">MSMVRSMIMSGSQPHSCYPPYESRLHANLCHLTRSNDCPNNDDAETVRGSQHGIVQSDYGRITVRGLLRGWNSEVAAIQHQIQALQDRFRKLEASYQLYKPILAPIRLLPREILGEIFSYVVSQSCLIDICGVCKTWRDAAYVTLSLWQHTAVNLDRWSSSQTYDSVEAWMSRSKAFPKSLTLRSPHCSGTYSELTPGRRSYHCTSQDGIGKCRLQTTVVEKLLTARHTLSHVTIRPASPRCLIQLVAYILTFYDHQNSSGSAWDSLRSVTISASEWVVDDECVPPHTFSFLPDSIRILRLDLPRHARTPYKLRMELPPETLERLTSLTLTCDWTGDWIFKTLRHCTNLEVLELYLQNGEIVRWEREDDPYMRSIFRPESGLTLPNLHTLLVDGLPVDGHVELVALRLPSLRDISITFDSANRGACGKAWVCIPGEDDLILAKAVRGNCGTRESGVSTLHLGNIRLFGDHDHHGPEKSPRTQALNPRPHLGRRLRRPVLLGQSLDVVPRLETLALLGLHEEPSGIGSNLFEFIEVRQIKLTFSMCK</sequence>
<keyword evidence="1" id="KW-0175">Coiled coil</keyword>
<evidence type="ECO:0000256" key="1">
    <source>
        <dbReference type="SAM" id="Coils"/>
    </source>
</evidence>
<evidence type="ECO:0000313" key="4">
    <source>
        <dbReference type="Proteomes" id="UP000298030"/>
    </source>
</evidence>
<comment type="caution">
    <text evidence="3">The sequence shown here is derived from an EMBL/GenBank/DDBJ whole genome shotgun (WGS) entry which is preliminary data.</text>
</comment>
<dbReference type="STRING" id="71717.A0A4Y7U302"/>
<feature type="domain" description="F-box" evidence="2">
    <location>
        <begin position="107"/>
        <end position="150"/>
    </location>
</feature>
<name>A0A4Y7U302_COPMI</name>
<keyword evidence="4" id="KW-1185">Reference proteome</keyword>
<feature type="coiled-coil region" evidence="1">
    <location>
        <begin position="68"/>
        <end position="95"/>
    </location>
</feature>
<protein>
    <recommendedName>
        <fullName evidence="2">F-box domain-containing protein</fullName>
    </recommendedName>
</protein>
<dbReference type="EMBL" id="QPFP01000001">
    <property type="protein sequence ID" value="TEB40172.1"/>
    <property type="molecule type" value="Genomic_DNA"/>
</dbReference>
<evidence type="ECO:0000259" key="2">
    <source>
        <dbReference type="Pfam" id="PF12937"/>
    </source>
</evidence>
<evidence type="ECO:0000313" key="3">
    <source>
        <dbReference type="EMBL" id="TEB40172.1"/>
    </source>
</evidence>
<dbReference type="OrthoDB" id="2269034at2759"/>
<dbReference type="SUPFAM" id="SSF81383">
    <property type="entry name" value="F-box domain"/>
    <property type="match status" value="1"/>
</dbReference>
<organism evidence="3 4">
    <name type="scientific">Coprinellus micaceus</name>
    <name type="common">Glistening ink-cap mushroom</name>
    <name type="synonym">Coprinus micaceus</name>
    <dbReference type="NCBI Taxonomy" id="71717"/>
    <lineage>
        <taxon>Eukaryota</taxon>
        <taxon>Fungi</taxon>
        <taxon>Dikarya</taxon>
        <taxon>Basidiomycota</taxon>
        <taxon>Agaricomycotina</taxon>
        <taxon>Agaricomycetes</taxon>
        <taxon>Agaricomycetidae</taxon>
        <taxon>Agaricales</taxon>
        <taxon>Agaricineae</taxon>
        <taxon>Psathyrellaceae</taxon>
        <taxon>Coprinellus</taxon>
    </lineage>
</organism>